<keyword evidence="6" id="KW-0695">RNA-directed DNA polymerase</keyword>
<reference evidence="8 9" key="1">
    <citation type="journal article" date="2021" name="Elife">
        <title>Chloroplast acquisition without the gene transfer in kleptoplastic sea slugs, Plakobranchus ocellatus.</title>
        <authorList>
            <person name="Maeda T."/>
            <person name="Takahashi S."/>
            <person name="Yoshida T."/>
            <person name="Shimamura S."/>
            <person name="Takaki Y."/>
            <person name="Nagai Y."/>
            <person name="Toyoda A."/>
            <person name="Suzuki Y."/>
            <person name="Arimoto A."/>
            <person name="Ishii H."/>
            <person name="Satoh N."/>
            <person name="Nishiyama T."/>
            <person name="Hasebe M."/>
            <person name="Maruyama T."/>
            <person name="Minagawa J."/>
            <person name="Obokata J."/>
            <person name="Shigenobu S."/>
        </authorList>
    </citation>
    <scope>NUCLEOTIDE SEQUENCE [LARGE SCALE GENOMIC DNA]</scope>
</reference>
<organism evidence="8 9">
    <name type="scientific">Plakobranchus ocellatus</name>
    <dbReference type="NCBI Taxonomy" id="259542"/>
    <lineage>
        <taxon>Eukaryota</taxon>
        <taxon>Metazoa</taxon>
        <taxon>Spiralia</taxon>
        <taxon>Lophotrochozoa</taxon>
        <taxon>Mollusca</taxon>
        <taxon>Gastropoda</taxon>
        <taxon>Heterobranchia</taxon>
        <taxon>Euthyneura</taxon>
        <taxon>Panpulmonata</taxon>
        <taxon>Sacoglossa</taxon>
        <taxon>Placobranchoidea</taxon>
        <taxon>Plakobranchidae</taxon>
        <taxon>Plakobranchus</taxon>
    </lineage>
</organism>
<dbReference type="GO" id="GO:0016787">
    <property type="term" value="F:hydrolase activity"/>
    <property type="evidence" value="ECO:0007669"/>
    <property type="project" value="UniProtKB-KW"/>
</dbReference>
<evidence type="ECO:0000256" key="2">
    <source>
        <dbReference type="ARBA" id="ARBA00022695"/>
    </source>
</evidence>
<evidence type="ECO:0000256" key="6">
    <source>
        <dbReference type="ARBA" id="ARBA00022918"/>
    </source>
</evidence>
<dbReference type="GO" id="GO:0004519">
    <property type="term" value="F:endonuclease activity"/>
    <property type="evidence" value="ECO:0007669"/>
    <property type="project" value="UniProtKB-KW"/>
</dbReference>
<keyword evidence="5" id="KW-0378">Hydrolase</keyword>
<dbReference type="Proteomes" id="UP000735302">
    <property type="component" value="Unassembled WGS sequence"/>
</dbReference>
<evidence type="ECO:0000256" key="3">
    <source>
        <dbReference type="ARBA" id="ARBA00022722"/>
    </source>
</evidence>
<comment type="caution">
    <text evidence="8">The sequence shown here is derived from an EMBL/GenBank/DDBJ whole genome shotgun (WGS) entry which is preliminary data.</text>
</comment>
<evidence type="ECO:0000256" key="5">
    <source>
        <dbReference type="ARBA" id="ARBA00022801"/>
    </source>
</evidence>
<dbReference type="AlphaFoldDB" id="A0AAV4D797"/>
<keyword evidence="4" id="KW-0255">Endonuclease</keyword>
<evidence type="ECO:0000313" key="9">
    <source>
        <dbReference type="Proteomes" id="UP000735302"/>
    </source>
</evidence>
<keyword evidence="3" id="KW-0540">Nuclease</keyword>
<dbReference type="InterPro" id="IPR050951">
    <property type="entry name" value="Retrovirus_Pol_polyprotein"/>
</dbReference>
<evidence type="ECO:0000259" key="7">
    <source>
        <dbReference type="Pfam" id="PF17917"/>
    </source>
</evidence>
<name>A0AAV4D797_9GAST</name>
<dbReference type="CDD" id="cd09274">
    <property type="entry name" value="RNase_HI_RT_Ty3"/>
    <property type="match status" value="1"/>
</dbReference>
<keyword evidence="9" id="KW-1185">Reference proteome</keyword>
<protein>
    <submittedName>
        <fullName evidence="8">Retrovirus-related pol polyprotein from transposon 17.6</fullName>
    </submittedName>
</protein>
<keyword evidence="1" id="KW-0808">Transferase</keyword>
<feature type="domain" description="Reverse transcriptase RNase H-like" evidence="7">
    <location>
        <begin position="12"/>
        <end position="94"/>
    </location>
</feature>
<dbReference type="PANTHER" id="PTHR37984">
    <property type="entry name" value="PROTEIN CBG26694"/>
    <property type="match status" value="1"/>
</dbReference>
<dbReference type="FunFam" id="3.10.20.370:FF:000001">
    <property type="entry name" value="Retrovirus-related Pol polyprotein from transposon 17.6-like protein"/>
    <property type="match status" value="1"/>
</dbReference>
<evidence type="ECO:0000256" key="4">
    <source>
        <dbReference type="ARBA" id="ARBA00022759"/>
    </source>
</evidence>
<proteinExistence type="predicted"/>
<dbReference type="InterPro" id="IPR041373">
    <property type="entry name" value="RT_RNaseH"/>
</dbReference>
<dbReference type="PANTHER" id="PTHR37984:SF8">
    <property type="entry name" value="CCHC-TYPE DOMAIN-CONTAINING PROTEIN"/>
    <property type="match status" value="1"/>
</dbReference>
<dbReference type="EMBL" id="BLXT01007556">
    <property type="protein sequence ID" value="GFO39985.1"/>
    <property type="molecule type" value="Genomic_DNA"/>
</dbReference>
<dbReference type="Pfam" id="PF17917">
    <property type="entry name" value="RT_RNaseH"/>
    <property type="match status" value="1"/>
</dbReference>
<evidence type="ECO:0000256" key="1">
    <source>
        <dbReference type="ARBA" id="ARBA00022679"/>
    </source>
</evidence>
<dbReference type="Gene3D" id="3.10.20.370">
    <property type="match status" value="1"/>
</dbReference>
<dbReference type="InterPro" id="IPR043502">
    <property type="entry name" value="DNA/RNA_pol_sf"/>
</dbReference>
<keyword evidence="2" id="KW-0548">Nucleotidyltransferase</keyword>
<sequence length="98" mass="11231">MINTGPTVRNFDPSKEFIITADASQYGLGASLLQEGRPVCYSSRSLNKAERNFAQIEKETLAVVFACKKYHQYIFGRKTDVENDHKPLEYIFKKPLEK</sequence>
<dbReference type="SUPFAM" id="SSF56672">
    <property type="entry name" value="DNA/RNA polymerases"/>
    <property type="match status" value="1"/>
</dbReference>
<accession>A0AAV4D797</accession>
<evidence type="ECO:0000313" key="8">
    <source>
        <dbReference type="EMBL" id="GFO39985.1"/>
    </source>
</evidence>
<gene>
    <name evidence="8" type="ORF">PoB_006649000</name>
</gene>
<dbReference type="GO" id="GO:0003964">
    <property type="term" value="F:RNA-directed DNA polymerase activity"/>
    <property type="evidence" value="ECO:0007669"/>
    <property type="project" value="UniProtKB-KW"/>
</dbReference>